<dbReference type="EMBL" id="JACGCM010002660">
    <property type="protein sequence ID" value="KAF6137111.1"/>
    <property type="molecule type" value="Genomic_DNA"/>
</dbReference>
<evidence type="ECO:0000313" key="3">
    <source>
        <dbReference type="Proteomes" id="UP000541444"/>
    </source>
</evidence>
<name>A0A7J7L3A8_9MAGN</name>
<dbReference type="InterPro" id="IPR044824">
    <property type="entry name" value="MAIN-like"/>
</dbReference>
<evidence type="ECO:0000256" key="1">
    <source>
        <dbReference type="SAM" id="Coils"/>
    </source>
</evidence>
<organism evidence="2 3">
    <name type="scientific">Kingdonia uniflora</name>
    <dbReference type="NCBI Taxonomy" id="39325"/>
    <lineage>
        <taxon>Eukaryota</taxon>
        <taxon>Viridiplantae</taxon>
        <taxon>Streptophyta</taxon>
        <taxon>Embryophyta</taxon>
        <taxon>Tracheophyta</taxon>
        <taxon>Spermatophyta</taxon>
        <taxon>Magnoliopsida</taxon>
        <taxon>Ranunculales</taxon>
        <taxon>Circaeasteraceae</taxon>
        <taxon>Kingdonia</taxon>
    </lineage>
</organism>
<keyword evidence="3" id="KW-1185">Reference proteome</keyword>
<dbReference type="AlphaFoldDB" id="A0A7J7L3A8"/>
<dbReference type="PANTHER" id="PTHR46033:SF1">
    <property type="entry name" value="PROTEIN MAIN-LIKE 2"/>
    <property type="match status" value="1"/>
</dbReference>
<reference evidence="2 3" key="1">
    <citation type="journal article" date="2020" name="IScience">
        <title>Genome Sequencing of the Endangered Kingdonia uniflora (Circaeasteraceae, Ranunculales) Reveals Potential Mechanisms of Evolutionary Specialization.</title>
        <authorList>
            <person name="Sun Y."/>
            <person name="Deng T."/>
            <person name="Zhang A."/>
            <person name="Moore M.J."/>
            <person name="Landis J.B."/>
            <person name="Lin N."/>
            <person name="Zhang H."/>
            <person name="Zhang X."/>
            <person name="Huang J."/>
            <person name="Zhang X."/>
            <person name="Sun H."/>
            <person name="Wang H."/>
        </authorList>
    </citation>
    <scope>NUCLEOTIDE SEQUENCE [LARGE SCALE GENOMIC DNA]</scope>
    <source>
        <strain evidence="2">TB1705</strain>
        <tissue evidence="2">Leaf</tissue>
    </source>
</reference>
<feature type="coiled-coil region" evidence="1">
    <location>
        <begin position="367"/>
        <end position="429"/>
    </location>
</feature>
<dbReference type="Proteomes" id="UP000541444">
    <property type="component" value="Unassembled WGS sequence"/>
</dbReference>
<gene>
    <name evidence="2" type="ORF">GIB67_030875</name>
</gene>
<keyword evidence="1" id="KW-0175">Coiled coil</keyword>
<sequence length="568" mass="65826">MRALAARDKHIPFQLGGDTLSLDDVQHLIGLSADDGVPITEGSWSLTKLVEIFKKNLCQDEDFYNSMKTEGQGNSLSLVKLVNFYVGKLEKYNNSIQNERPVGYKKNAMSALFVARTYMLYVLGTFLLPVKKGSYLPGIPKEQHSDATEYCTRWKWGLSITDRTGARELLKYREEFDNYKAEDVKIVWDPYKAEKMFDYDFNENTFFNGLTSSQDHVDPIYPNRVVRQFVGIQPIPKNPKCVEVSRLRTRDGDEPKQYKPNYDWVDVFLMGLLKEWIVRSRDSGRRLRGPAQCIVGYMQWFLSVSWTKICPPTVDLSADDDIGLSACHPIRWTKECQVLNMESTKLVEDMRIKTGVDASNASLAIELAKQRREYKLLQDINAKLAEQSERQHPEPVPLAVILKGVAVPSRDLQKKIDELTVKYEDVVKRLKEKESFRSQLIIVEEMKKKLEVEHYEWEAWCQAMKKEFYSEELAEKDNPTFIEQFDQYDRFYTIAQQRPKGDYQEDFIVTGGNQEKLMDVRMANVVMKKKINETLFQLYVKYHLDVRGVQGEDGNSVFRVPATIKHQS</sequence>
<proteinExistence type="predicted"/>
<accession>A0A7J7L3A8</accession>
<protein>
    <submittedName>
        <fullName evidence="2">Uncharacterized protein</fullName>
    </submittedName>
</protein>
<dbReference type="GO" id="GO:0010073">
    <property type="term" value="P:meristem maintenance"/>
    <property type="evidence" value="ECO:0007669"/>
    <property type="project" value="InterPro"/>
</dbReference>
<dbReference type="PANTHER" id="PTHR46033">
    <property type="entry name" value="PROTEIN MAIN-LIKE 2"/>
    <property type="match status" value="1"/>
</dbReference>
<evidence type="ECO:0000313" key="2">
    <source>
        <dbReference type="EMBL" id="KAF6137111.1"/>
    </source>
</evidence>
<comment type="caution">
    <text evidence="2">The sequence shown here is derived from an EMBL/GenBank/DDBJ whole genome shotgun (WGS) entry which is preliminary data.</text>
</comment>